<keyword evidence="3" id="KW-1185">Reference proteome</keyword>
<keyword evidence="2" id="KW-0472">Membrane</keyword>
<keyword evidence="2" id="KW-0812">Transmembrane</keyword>
<evidence type="ECO:0000256" key="2">
    <source>
        <dbReference type="SAM" id="Phobius"/>
    </source>
</evidence>
<evidence type="ECO:0000256" key="1">
    <source>
        <dbReference type="SAM" id="MobiDB-lite"/>
    </source>
</evidence>
<evidence type="ECO:0000313" key="3">
    <source>
        <dbReference type="Proteomes" id="UP000036681"/>
    </source>
</evidence>
<accession>A0A0M3I097</accession>
<sequence>MYDFAVPTMAVIFVHGVHSLVVYSSIIVFGILSTSVLLQCGKWCKTCTREKNLSNTVRSKRMKTVSPAPSTPSLRTPTLERDPVQRQPVVEEAKAEAIDEAIEKGKMTPREEQLNPQREPEKVKQSCNDEEEYNSCPDLIPDVLHKLAHPTPV</sequence>
<proteinExistence type="predicted"/>
<dbReference type="Proteomes" id="UP000036681">
    <property type="component" value="Unplaced"/>
</dbReference>
<dbReference type="WBParaSite" id="ALUE_0000951401-mRNA-1">
    <property type="protein sequence ID" value="ALUE_0000951401-mRNA-1"/>
    <property type="gene ID" value="ALUE_0000951401"/>
</dbReference>
<evidence type="ECO:0000313" key="4">
    <source>
        <dbReference type="WBParaSite" id="ALUE_0000951401-mRNA-1"/>
    </source>
</evidence>
<feature type="transmembrane region" description="Helical" evidence="2">
    <location>
        <begin position="20"/>
        <end position="41"/>
    </location>
</feature>
<reference evidence="4" key="1">
    <citation type="submission" date="2017-02" db="UniProtKB">
        <authorList>
            <consortium name="WormBaseParasite"/>
        </authorList>
    </citation>
    <scope>IDENTIFICATION</scope>
</reference>
<feature type="compositionally biased region" description="Polar residues" evidence="1">
    <location>
        <begin position="67"/>
        <end position="76"/>
    </location>
</feature>
<name>A0A0M3I097_ASCLU</name>
<feature type="region of interest" description="Disordered" evidence="1">
    <location>
        <begin position="58"/>
        <end position="137"/>
    </location>
</feature>
<dbReference type="AlphaFoldDB" id="A0A0M3I097"/>
<feature type="compositionally biased region" description="Basic and acidic residues" evidence="1">
    <location>
        <begin position="78"/>
        <end position="124"/>
    </location>
</feature>
<protein>
    <submittedName>
        <fullName evidence="4">Uncharacterized protein</fullName>
    </submittedName>
</protein>
<keyword evidence="2" id="KW-1133">Transmembrane helix</keyword>
<organism evidence="3 4">
    <name type="scientific">Ascaris lumbricoides</name>
    <name type="common">Giant roundworm</name>
    <dbReference type="NCBI Taxonomy" id="6252"/>
    <lineage>
        <taxon>Eukaryota</taxon>
        <taxon>Metazoa</taxon>
        <taxon>Ecdysozoa</taxon>
        <taxon>Nematoda</taxon>
        <taxon>Chromadorea</taxon>
        <taxon>Rhabditida</taxon>
        <taxon>Spirurina</taxon>
        <taxon>Ascaridomorpha</taxon>
        <taxon>Ascaridoidea</taxon>
        <taxon>Ascarididae</taxon>
        <taxon>Ascaris</taxon>
    </lineage>
</organism>